<feature type="transmembrane region" description="Helical" evidence="8">
    <location>
        <begin position="280"/>
        <end position="302"/>
    </location>
</feature>
<feature type="transmembrane region" description="Helical" evidence="8">
    <location>
        <begin position="250"/>
        <end position="268"/>
    </location>
</feature>
<feature type="transmembrane region" description="Helical" evidence="8">
    <location>
        <begin position="379"/>
        <end position="401"/>
    </location>
</feature>
<feature type="transmembrane region" description="Helical" evidence="8">
    <location>
        <begin position="61"/>
        <end position="80"/>
    </location>
</feature>
<dbReference type="OMA" id="HLTWRWA"/>
<sequence>MNEQQKAAEAAVFDQTNILPRKRMLIVYSALAVSLFTSFVDQNGIGVALPTIAKELNAESTISWAGTSSLIAMTIFQVLYGRLSDLFGRKAVFLSALALLSVSELLCGFAQNATMLYVFRGLAGVANGGVMSLSMMIVSDVITLKERGKFQGILGSFVGAGNMAGPFIAASFIQHSTWRGLFWLVSPLAATCGIIGFFIIPTPKNSPRLEFRAVSRQIDYYGILTGAIAIVLLLIPISGGGTYFNWNSPMVIAMLVVGAIFLVAFLYVEHSVALLPMMPLSLFKNVAVCTMLVQNFLFGVVYYSQLYYLPLYFQNARQMSPITAATLLLPFTGAQMLCSICGGQYISRMERYGEVIWVGFTLWTLGVCLTCTFDLETPIWAIALVLVCQGGGVGFIFQPTLVALQAHCTKAQRAVVISNRNFLRSVGGAVGLAISGAVLQNTLKQNMPSEFMSLALSSYSTPDLNTLGASPAQVNSILEAYAKASRMVFIMNAPFMAICLLGSVFIKDHGLQRPEEKMAAEAAQAREEKSEGDVEKGMRR</sequence>
<keyword evidence="11" id="KW-1185">Reference proteome</keyword>
<feature type="transmembrane region" description="Helical" evidence="8">
    <location>
        <begin position="180"/>
        <end position="200"/>
    </location>
</feature>
<keyword evidence="3" id="KW-0813">Transport</keyword>
<feature type="transmembrane region" description="Helical" evidence="8">
    <location>
        <begin position="92"/>
        <end position="111"/>
    </location>
</feature>
<evidence type="ECO:0000259" key="9">
    <source>
        <dbReference type="PROSITE" id="PS50850"/>
    </source>
</evidence>
<gene>
    <name evidence="10" type="ORF">B5807_09837</name>
</gene>
<keyword evidence="5 8" id="KW-1133">Transmembrane helix</keyword>
<evidence type="ECO:0000256" key="7">
    <source>
        <dbReference type="SAM" id="MobiDB-lite"/>
    </source>
</evidence>
<comment type="similarity">
    <text evidence="2">Belongs to the major facilitator superfamily.</text>
</comment>
<evidence type="ECO:0000256" key="6">
    <source>
        <dbReference type="ARBA" id="ARBA00023136"/>
    </source>
</evidence>
<feature type="transmembrane region" description="Helical" evidence="8">
    <location>
        <begin position="220"/>
        <end position="244"/>
    </location>
</feature>
<keyword evidence="6 8" id="KW-0472">Membrane</keyword>
<dbReference type="GO" id="GO:0012505">
    <property type="term" value="C:endomembrane system"/>
    <property type="evidence" value="ECO:0007669"/>
    <property type="project" value="UniProtKB-SubCell"/>
</dbReference>
<feature type="transmembrane region" description="Helical" evidence="8">
    <location>
        <begin position="150"/>
        <end position="174"/>
    </location>
</feature>
<protein>
    <recommendedName>
        <fullName evidence="9">Major facilitator superfamily (MFS) profile domain-containing protein</fullName>
    </recommendedName>
</protein>
<dbReference type="PRINTS" id="PR01036">
    <property type="entry name" value="TCRTETB"/>
</dbReference>
<feature type="transmembrane region" description="Helical" evidence="8">
    <location>
        <begin position="117"/>
        <end position="138"/>
    </location>
</feature>
<dbReference type="FunFam" id="1.20.1720.10:FF:000013">
    <property type="entry name" value="Related to multidrug resistance proteins"/>
    <property type="match status" value="1"/>
</dbReference>
<dbReference type="FunFam" id="1.20.1250.20:FF:000436">
    <property type="entry name" value="MFS transporter, putative"/>
    <property type="match status" value="1"/>
</dbReference>
<reference evidence="10 11" key="1">
    <citation type="journal article" date="2017" name="Genome Announc.">
        <title>Genome sequence of the saprophytic ascomycete Epicoccum nigrum ICMP 19927 strain isolated from New Zealand.</title>
        <authorList>
            <person name="Fokin M."/>
            <person name="Fleetwood D."/>
            <person name="Weir B.S."/>
            <person name="Villas-Boas S.G."/>
        </authorList>
    </citation>
    <scope>NUCLEOTIDE SEQUENCE [LARGE SCALE GENOMIC DNA]</scope>
    <source>
        <strain evidence="10 11">ICMP 19927</strain>
    </source>
</reference>
<evidence type="ECO:0000256" key="5">
    <source>
        <dbReference type="ARBA" id="ARBA00022989"/>
    </source>
</evidence>
<evidence type="ECO:0000256" key="3">
    <source>
        <dbReference type="ARBA" id="ARBA00022448"/>
    </source>
</evidence>
<feature type="transmembrane region" description="Helical" evidence="8">
    <location>
        <begin position="25"/>
        <end position="49"/>
    </location>
</feature>
<dbReference type="Gene3D" id="1.20.1250.20">
    <property type="entry name" value="MFS general substrate transporter like domains"/>
    <property type="match status" value="2"/>
</dbReference>
<feature type="transmembrane region" description="Helical" evidence="8">
    <location>
        <begin position="487"/>
        <end position="506"/>
    </location>
</feature>
<dbReference type="Pfam" id="PF07690">
    <property type="entry name" value="MFS_1"/>
    <property type="match status" value="2"/>
</dbReference>
<evidence type="ECO:0000313" key="11">
    <source>
        <dbReference type="Proteomes" id="UP000193240"/>
    </source>
</evidence>
<name>A0A1Y2LV71_EPING</name>
<dbReference type="SUPFAM" id="SSF103473">
    <property type="entry name" value="MFS general substrate transporter"/>
    <property type="match status" value="2"/>
</dbReference>
<dbReference type="PANTHER" id="PTHR23501">
    <property type="entry name" value="MAJOR FACILITATOR SUPERFAMILY"/>
    <property type="match status" value="1"/>
</dbReference>
<evidence type="ECO:0000256" key="2">
    <source>
        <dbReference type="ARBA" id="ARBA00008335"/>
    </source>
</evidence>
<feature type="domain" description="Major facilitator superfamily (MFS) profile" evidence="9">
    <location>
        <begin position="27"/>
        <end position="511"/>
    </location>
</feature>
<feature type="transmembrane region" description="Helical" evidence="8">
    <location>
        <begin position="422"/>
        <end position="443"/>
    </location>
</feature>
<feature type="region of interest" description="Disordered" evidence="7">
    <location>
        <begin position="516"/>
        <end position="540"/>
    </location>
</feature>
<dbReference type="EMBL" id="KZ107849">
    <property type="protein sequence ID" value="OSS47107.1"/>
    <property type="molecule type" value="Genomic_DNA"/>
</dbReference>
<dbReference type="GO" id="GO:0046943">
    <property type="term" value="F:carboxylic acid transmembrane transporter activity"/>
    <property type="evidence" value="ECO:0007669"/>
    <property type="project" value="UniProtKB-ARBA"/>
</dbReference>
<dbReference type="Proteomes" id="UP000193240">
    <property type="component" value="Unassembled WGS sequence"/>
</dbReference>
<dbReference type="InParanoid" id="A0A1Y2LV71"/>
<dbReference type="InterPro" id="IPR020846">
    <property type="entry name" value="MFS_dom"/>
</dbReference>
<evidence type="ECO:0000256" key="1">
    <source>
        <dbReference type="ARBA" id="ARBA00004127"/>
    </source>
</evidence>
<dbReference type="AlphaFoldDB" id="A0A1Y2LV71"/>
<dbReference type="InterPro" id="IPR011701">
    <property type="entry name" value="MFS"/>
</dbReference>
<keyword evidence="4 8" id="KW-0812">Transmembrane</keyword>
<evidence type="ECO:0000256" key="8">
    <source>
        <dbReference type="SAM" id="Phobius"/>
    </source>
</evidence>
<evidence type="ECO:0000313" key="10">
    <source>
        <dbReference type="EMBL" id="OSS47107.1"/>
    </source>
</evidence>
<dbReference type="PANTHER" id="PTHR23501:SF78">
    <property type="entry name" value="MAJOR FACILITATOR SUPERFAMILY (MFS) PROFILE DOMAIN-CONTAINING PROTEIN-RELATED"/>
    <property type="match status" value="1"/>
</dbReference>
<proteinExistence type="inferred from homology"/>
<evidence type="ECO:0000256" key="4">
    <source>
        <dbReference type="ARBA" id="ARBA00022692"/>
    </source>
</evidence>
<dbReference type="InterPro" id="IPR036259">
    <property type="entry name" value="MFS_trans_sf"/>
</dbReference>
<accession>A0A1Y2LV71</accession>
<feature type="transmembrane region" description="Helical" evidence="8">
    <location>
        <begin position="322"/>
        <end position="343"/>
    </location>
</feature>
<feature type="transmembrane region" description="Helical" evidence="8">
    <location>
        <begin position="355"/>
        <end position="373"/>
    </location>
</feature>
<comment type="subcellular location">
    <subcellularLocation>
        <location evidence="1">Endomembrane system</location>
        <topology evidence="1">Multi-pass membrane protein</topology>
    </subcellularLocation>
</comment>
<organism evidence="10 11">
    <name type="scientific">Epicoccum nigrum</name>
    <name type="common">Soil fungus</name>
    <name type="synonym">Epicoccum purpurascens</name>
    <dbReference type="NCBI Taxonomy" id="105696"/>
    <lineage>
        <taxon>Eukaryota</taxon>
        <taxon>Fungi</taxon>
        <taxon>Dikarya</taxon>
        <taxon>Ascomycota</taxon>
        <taxon>Pezizomycotina</taxon>
        <taxon>Dothideomycetes</taxon>
        <taxon>Pleosporomycetidae</taxon>
        <taxon>Pleosporales</taxon>
        <taxon>Pleosporineae</taxon>
        <taxon>Didymellaceae</taxon>
        <taxon>Epicoccum</taxon>
    </lineage>
</organism>
<dbReference type="GO" id="GO:0005886">
    <property type="term" value="C:plasma membrane"/>
    <property type="evidence" value="ECO:0007669"/>
    <property type="project" value="TreeGrafter"/>
</dbReference>
<dbReference type="PROSITE" id="PS50850">
    <property type="entry name" value="MFS"/>
    <property type="match status" value="1"/>
</dbReference>